<evidence type="ECO:0000259" key="2">
    <source>
        <dbReference type="PROSITE" id="PS50164"/>
    </source>
</evidence>
<dbReference type="CDD" id="cd10434">
    <property type="entry name" value="GIY-YIG_UvrC_Cho"/>
    <property type="match status" value="1"/>
</dbReference>
<dbReference type="CDD" id="cd06127">
    <property type="entry name" value="DEDDh"/>
    <property type="match status" value="1"/>
</dbReference>
<dbReference type="GO" id="GO:0009380">
    <property type="term" value="C:excinuclease repair complex"/>
    <property type="evidence" value="ECO:0007669"/>
    <property type="project" value="TreeGrafter"/>
</dbReference>
<gene>
    <name evidence="3" type="ORF">SAMN04489730_7629</name>
</gene>
<evidence type="ECO:0000313" key="3">
    <source>
        <dbReference type="EMBL" id="SFW90620.1"/>
    </source>
</evidence>
<keyword evidence="1" id="KW-0378">Hydrolase</keyword>
<sequence length="575" mass="61680">MVAPTVPLMRSTQAQLAFDELGTPLRDTTFVVFDLETTGAGPGASEITEIGAVKVHGGEVLGEFATLVNPGKTIPPQIVSLTGITQAMVYDAPPIEEVLPAFLEFIAGSVLVAHNSGFDTSHMRAACEAHGYAWPKLTVVCTARLARRVVPRDEVGRYNLTALALLFGARTRPTHRALDDARATVDVLHGLLERVGNLGVHSLEELMGYLPEVTVAQRAKRHLAADLPSAPGVYLFRGPKEEVLYVGTAKDLRRRVRQYFTGSEGRSRIREMVALAERVDHVVCAHALEAEVRELRLIAAHRPAYNRRSKNRHQGWWIGLTDEAFPRLSVVRLPRPGVLGPFRNQADAKATADTLAGASGLRTCTQRISPKSPNGTPCVLAELGRCGAPCAGRQSVAAYVPAVESVSGLIAGVDGRPLHVAAAQVERLAQGRHYEQAARHRDELAALIRALGRAHRQAALAAIAELIAAAPDGNGGWELSVIRYGRLASAGVARRGVPPMPVVEALVASAETVLPEPGPLHGAPPEEVGVLLRWLARPGVRLVRTTRPWAEPAAVAGWQGWLELVSTAHSLEHVG</sequence>
<reference evidence="4" key="1">
    <citation type="submission" date="2016-11" db="EMBL/GenBank/DDBJ databases">
        <authorList>
            <person name="Varghese N."/>
            <person name="Submissions S."/>
        </authorList>
    </citation>
    <scope>NUCLEOTIDE SEQUENCE [LARGE SCALE GENOMIC DNA]</scope>
    <source>
        <strain evidence="4">DSM 44671</strain>
    </source>
</reference>
<dbReference type="GO" id="GO:0004527">
    <property type="term" value="F:exonuclease activity"/>
    <property type="evidence" value="ECO:0007669"/>
    <property type="project" value="UniProtKB-KW"/>
</dbReference>
<dbReference type="Gene3D" id="3.40.1440.10">
    <property type="entry name" value="GIY-YIG endonuclease"/>
    <property type="match status" value="1"/>
</dbReference>
<accession>A0A1K1T290</accession>
<keyword evidence="1" id="KW-0540">Nuclease</keyword>
<dbReference type="FunFam" id="3.30.420.10:FF:000045">
    <property type="entry name" value="3'-5' exonuclease DinG"/>
    <property type="match status" value="1"/>
</dbReference>
<proteinExistence type="predicted"/>
<dbReference type="InterPro" id="IPR047296">
    <property type="entry name" value="GIY-YIG_UvrC_Cho"/>
</dbReference>
<dbReference type="SMART" id="SM00465">
    <property type="entry name" value="GIYc"/>
    <property type="match status" value="1"/>
</dbReference>
<dbReference type="Proteomes" id="UP000182740">
    <property type="component" value="Unassembled WGS sequence"/>
</dbReference>
<dbReference type="EMBL" id="FPJG01000006">
    <property type="protein sequence ID" value="SFW90620.1"/>
    <property type="molecule type" value="Genomic_DNA"/>
</dbReference>
<evidence type="ECO:0000256" key="1">
    <source>
        <dbReference type="ARBA" id="ARBA00022839"/>
    </source>
</evidence>
<dbReference type="InterPro" id="IPR012337">
    <property type="entry name" value="RNaseH-like_sf"/>
</dbReference>
<dbReference type="SMART" id="SM00479">
    <property type="entry name" value="EXOIII"/>
    <property type="match status" value="1"/>
</dbReference>
<keyword evidence="1" id="KW-0269">Exonuclease</keyword>
<evidence type="ECO:0000313" key="4">
    <source>
        <dbReference type="Proteomes" id="UP000182740"/>
    </source>
</evidence>
<dbReference type="PANTHER" id="PTHR30562:SF1">
    <property type="entry name" value="UVRABC SYSTEM PROTEIN C"/>
    <property type="match status" value="1"/>
</dbReference>
<dbReference type="Pfam" id="PF01541">
    <property type="entry name" value="GIY-YIG"/>
    <property type="match status" value="1"/>
</dbReference>
<keyword evidence="4" id="KW-1185">Reference proteome</keyword>
<feature type="domain" description="GIY-YIG" evidence="2">
    <location>
        <begin position="229"/>
        <end position="307"/>
    </location>
</feature>
<dbReference type="NCBIfam" id="TIGR00573">
    <property type="entry name" value="dnaq"/>
    <property type="match status" value="1"/>
</dbReference>
<dbReference type="InterPro" id="IPR050066">
    <property type="entry name" value="UvrABC_protein_C"/>
</dbReference>
<dbReference type="InterPro" id="IPR036397">
    <property type="entry name" value="RNaseH_sf"/>
</dbReference>
<dbReference type="GO" id="GO:0006260">
    <property type="term" value="P:DNA replication"/>
    <property type="evidence" value="ECO:0007669"/>
    <property type="project" value="InterPro"/>
</dbReference>
<dbReference type="SUPFAM" id="SSF53098">
    <property type="entry name" value="Ribonuclease H-like"/>
    <property type="match status" value="1"/>
</dbReference>
<dbReference type="NCBIfam" id="NF005905">
    <property type="entry name" value="PRK07883.1-3"/>
    <property type="match status" value="1"/>
</dbReference>
<dbReference type="SUPFAM" id="SSF82771">
    <property type="entry name" value="GIY-YIG endonuclease"/>
    <property type="match status" value="1"/>
</dbReference>
<dbReference type="InterPro" id="IPR006054">
    <property type="entry name" value="DnaQ"/>
</dbReference>
<dbReference type="InterPro" id="IPR035901">
    <property type="entry name" value="GIY-YIG_endonuc_sf"/>
</dbReference>
<dbReference type="InterPro" id="IPR013520">
    <property type="entry name" value="Ribonucl_H"/>
</dbReference>
<dbReference type="NCBIfam" id="NF005907">
    <property type="entry name" value="PRK07883.1-5"/>
    <property type="match status" value="1"/>
</dbReference>
<dbReference type="Gene3D" id="3.30.420.10">
    <property type="entry name" value="Ribonuclease H-like superfamily/Ribonuclease H"/>
    <property type="match status" value="1"/>
</dbReference>
<dbReference type="PROSITE" id="PS50164">
    <property type="entry name" value="GIY_YIG"/>
    <property type="match status" value="1"/>
</dbReference>
<dbReference type="PANTHER" id="PTHR30562">
    <property type="entry name" value="UVRC/OXIDOREDUCTASE"/>
    <property type="match status" value="1"/>
</dbReference>
<dbReference type="GO" id="GO:0003677">
    <property type="term" value="F:DNA binding"/>
    <property type="evidence" value="ECO:0007669"/>
    <property type="project" value="InterPro"/>
</dbReference>
<dbReference type="AlphaFoldDB" id="A0A1K1T290"/>
<dbReference type="STRING" id="546364.SAMN04489730_7629"/>
<organism evidence="3 4">
    <name type="scientific">Amycolatopsis australiensis</name>
    <dbReference type="NCBI Taxonomy" id="546364"/>
    <lineage>
        <taxon>Bacteria</taxon>
        <taxon>Bacillati</taxon>
        <taxon>Actinomycetota</taxon>
        <taxon>Actinomycetes</taxon>
        <taxon>Pseudonocardiales</taxon>
        <taxon>Pseudonocardiaceae</taxon>
        <taxon>Amycolatopsis</taxon>
    </lineage>
</organism>
<dbReference type="GO" id="GO:0003887">
    <property type="term" value="F:DNA-directed DNA polymerase activity"/>
    <property type="evidence" value="ECO:0007669"/>
    <property type="project" value="InterPro"/>
</dbReference>
<name>A0A1K1T290_9PSEU</name>
<dbReference type="Pfam" id="PF00929">
    <property type="entry name" value="RNase_T"/>
    <property type="match status" value="1"/>
</dbReference>
<protein>
    <submittedName>
        <fullName evidence="3">DNA polymerase-3 subunit epsilon</fullName>
    </submittedName>
</protein>
<dbReference type="GO" id="GO:0006289">
    <property type="term" value="P:nucleotide-excision repair"/>
    <property type="evidence" value="ECO:0007669"/>
    <property type="project" value="InterPro"/>
</dbReference>
<dbReference type="InterPro" id="IPR000305">
    <property type="entry name" value="GIY-YIG_endonuc"/>
</dbReference>